<dbReference type="SUPFAM" id="SSF47681">
    <property type="entry name" value="C-terminal domain of B transposition protein"/>
    <property type="match status" value="1"/>
</dbReference>
<evidence type="ECO:0000259" key="2">
    <source>
        <dbReference type="Pfam" id="PF13401"/>
    </source>
</evidence>
<dbReference type="InterPro" id="IPR027417">
    <property type="entry name" value="P-loop_NTPase"/>
</dbReference>
<dbReference type="PANTHER" id="PTHR35894">
    <property type="entry name" value="GENERAL SECRETION PATHWAY PROTEIN A-RELATED"/>
    <property type="match status" value="1"/>
</dbReference>
<name>A0A550J2R4_9BACT</name>
<evidence type="ECO:0000313" key="3">
    <source>
        <dbReference type="EMBL" id="TRO77498.1"/>
    </source>
</evidence>
<dbReference type="InterPro" id="IPR009084">
    <property type="entry name" value="B_transpositn_C"/>
</dbReference>
<dbReference type="PANTHER" id="PTHR35894:SF5">
    <property type="entry name" value="MU-LIKE PROPHAGE FLUMU DNA TRANSPOSITION PROTEIN B"/>
    <property type="match status" value="1"/>
</dbReference>
<proteinExistence type="predicted"/>
<organism evidence="3 4">
    <name type="scientific">Trichloromonas acetexigens</name>
    <dbReference type="NCBI Taxonomy" id="38815"/>
    <lineage>
        <taxon>Bacteria</taxon>
        <taxon>Pseudomonadati</taxon>
        <taxon>Thermodesulfobacteriota</taxon>
        <taxon>Desulfuromonadia</taxon>
        <taxon>Desulfuromonadales</taxon>
        <taxon>Trichloromonadaceae</taxon>
        <taxon>Trichloromonas</taxon>
    </lineage>
</organism>
<evidence type="ECO:0000313" key="4">
    <source>
        <dbReference type="Proteomes" id="UP000317155"/>
    </source>
</evidence>
<reference evidence="3 4" key="1">
    <citation type="submission" date="2019-07" db="EMBL/GenBank/DDBJ databases">
        <title>Insights of Desulfuromonas acetexigens electromicrobiology.</title>
        <authorList>
            <person name="Katuri K."/>
            <person name="Sapireddy V."/>
            <person name="Shaw D.R."/>
            <person name="Saikaly P."/>
        </authorList>
    </citation>
    <scope>NUCLEOTIDE SEQUENCE [LARGE SCALE GENOMIC DNA]</scope>
    <source>
        <strain evidence="3 4">2873</strain>
    </source>
</reference>
<dbReference type="AlphaFoldDB" id="A0A550J2R4"/>
<protein>
    <submittedName>
        <fullName evidence="3">AAA family ATPase</fullName>
    </submittedName>
</protein>
<keyword evidence="4" id="KW-1185">Reference proteome</keyword>
<comment type="caution">
    <text evidence="3">The sequence shown here is derived from an EMBL/GenBank/DDBJ whole genome shotgun (WGS) entry which is preliminary data.</text>
</comment>
<gene>
    <name evidence="3" type="ORF">FL622_17215</name>
</gene>
<dbReference type="EMBL" id="VJVV01000034">
    <property type="protein sequence ID" value="TRO77498.1"/>
    <property type="molecule type" value="Genomic_DNA"/>
</dbReference>
<accession>A0A550J2R4</accession>
<dbReference type="RefSeq" id="WP_092057180.1">
    <property type="nucleotide sequence ID" value="NZ_FOJJ01000028.1"/>
</dbReference>
<evidence type="ECO:0000259" key="1">
    <source>
        <dbReference type="Pfam" id="PF09077"/>
    </source>
</evidence>
<dbReference type="OrthoDB" id="9797061at2"/>
<dbReference type="InterPro" id="IPR036733">
    <property type="entry name" value="B_transposit_C_sf"/>
</dbReference>
<dbReference type="InterPro" id="IPR010982">
    <property type="entry name" value="Lambda_DNA-bd_dom_sf"/>
</dbReference>
<dbReference type="Pfam" id="PF13401">
    <property type="entry name" value="AAA_22"/>
    <property type="match status" value="1"/>
</dbReference>
<dbReference type="InterPro" id="IPR049945">
    <property type="entry name" value="AAA_22"/>
</dbReference>
<dbReference type="GO" id="GO:0006313">
    <property type="term" value="P:DNA transposition"/>
    <property type="evidence" value="ECO:0007669"/>
    <property type="project" value="InterPro"/>
</dbReference>
<feature type="domain" description="ORC1/DEAH AAA+ ATPase" evidence="2">
    <location>
        <begin position="115"/>
        <end position="225"/>
    </location>
</feature>
<dbReference type="Proteomes" id="UP000317155">
    <property type="component" value="Unassembled WGS sequence"/>
</dbReference>
<dbReference type="InterPro" id="IPR052026">
    <property type="entry name" value="ExeA_AAA_ATPase_DNA-bind"/>
</dbReference>
<feature type="domain" description="B transposition protein C-terminal" evidence="1">
    <location>
        <begin position="243"/>
        <end position="320"/>
    </location>
</feature>
<dbReference type="GO" id="GO:0016887">
    <property type="term" value="F:ATP hydrolysis activity"/>
    <property type="evidence" value="ECO:0007669"/>
    <property type="project" value="InterPro"/>
</dbReference>
<dbReference type="Gene3D" id="1.10.260.40">
    <property type="entry name" value="lambda repressor-like DNA-binding domains"/>
    <property type="match status" value="1"/>
</dbReference>
<dbReference type="SUPFAM" id="SSF52540">
    <property type="entry name" value="P-loop containing nucleoside triphosphate hydrolases"/>
    <property type="match status" value="1"/>
</dbReference>
<dbReference type="Pfam" id="PF09077">
    <property type="entry name" value="Phage-MuB_C"/>
    <property type="match status" value="1"/>
</dbReference>
<dbReference type="GO" id="GO:0003677">
    <property type="term" value="F:DNA binding"/>
    <property type="evidence" value="ECO:0007669"/>
    <property type="project" value="InterPro"/>
</dbReference>
<dbReference type="Gene3D" id="1.10.1180.10">
    <property type="entry name" value="B transposition protein, C-terminal domain"/>
    <property type="match status" value="1"/>
</dbReference>
<sequence>MEQALATNLTETDTGEDRAADLRGKIHALLAGGDCSQAQIARVSGLSAAALSSWLKGAYKGDNSAVEEKLLKWLGARDRNARTSAAMPAAPAWVDTPTGRRIHAVLMFAQAAGDLGCIYGGAGLGKTKALQSYAAASPNVWVSTMSPAHGGVSSALEEIAEAIGLRGIPGRAARLQRELVNRLNNTGGLLIVDEAQHLNMRSLEAIRAIHDATGVGLVLCGNEAVFARLTGGSREATFAQLFSRLGKRLRLTKAAPGDVDAMADAFGVMGTAERRFLAGIASKPGALRGVVKTLRLASVFAAGKGESLTVDHLNAAWHDLAGEG</sequence>